<reference evidence="2" key="1">
    <citation type="journal article" date="2015" name="Nature">
        <title>Complex archaea that bridge the gap between prokaryotes and eukaryotes.</title>
        <authorList>
            <person name="Spang A."/>
            <person name="Saw J.H."/>
            <person name="Jorgensen S.L."/>
            <person name="Zaremba-Niedzwiedzka K."/>
            <person name="Martijn J."/>
            <person name="Lind A.E."/>
            <person name="van Eijk R."/>
            <person name="Schleper C."/>
            <person name="Guy L."/>
            <person name="Ettema T.J."/>
        </authorList>
    </citation>
    <scope>NUCLEOTIDE SEQUENCE</scope>
</reference>
<gene>
    <name evidence="2" type="ORF">LCGC14_3030430</name>
</gene>
<dbReference type="AlphaFoldDB" id="A0A0F8WSD8"/>
<proteinExistence type="predicted"/>
<name>A0A0F8WSD8_9ZZZZ</name>
<feature type="domain" description="PilZ" evidence="1">
    <location>
        <begin position="5"/>
        <end position="99"/>
    </location>
</feature>
<dbReference type="InterPro" id="IPR009875">
    <property type="entry name" value="PilZ_domain"/>
</dbReference>
<protein>
    <recommendedName>
        <fullName evidence="1">PilZ domain-containing protein</fullName>
    </recommendedName>
</protein>
<comment type="caution">
    <text evidence="2">The sequence shown here is derived from an EMBL/GenBank/DDBJ whole genome shotgun (WGS) entry which is preliminary data.</text>
</comment>
<accession>A0A0F8WSD8</accession>
<evidence type="ECO:0000259" key="1">
    <source>
        <dbReference type="Pfam" id="PF07238"/>
    </source>
</evidence>
<dbReference type="GO" id="GO:0035438">
    <property type="term" value="F:cyclic-di-GMP binding"/>
    <property type="evidence" value="ECO:0007669"/>
    <property type="project" value="InterPro"/>
</dbReference>
<evidence type="ECO:0000313" key="2">
    <source>
        <dbReference type="EMBL" id="KKK59832.1"/>
    </source>
</evidence>
<dbReference type="Pfam" id="PF07238">
    <property type="entry name" value="PilZ"/>
    <property type="match status" value="1"/>
</dbReference>
<sequence length="115" mass="12947">MVVKEKRKMERFELKVFSKIQVESGWHNTDTIELNTENICSNGAYFKTSKPLPVGTSVSLAMKLKVNSKLKSTINLMAIEVSGKVIRSEKDGMAIRFDNGYKILPLGNKPKKKKS</sequence>
<dbReference type="SUPFAM" id="SSF141371">
    <property type="entry name" value="PilZ domain-like"/>
    <property type="match status" value="1"/>
</dbReference>
<dbReference type="Gene3D" id="2.40.10.220">
    <property type="entry name" value="predicted glycosyltransferase like domains"/>
    <property type="match status" value="1"/>
</dbReference>
<organism evidence="2">
    <name type="scientific">marine sediment metagenome</name>
    <dbReference type="NCBI Taxonomy" id="412755"/>
    <lineage>
        <taxon>unclassified sequences</taxon>
        <taxon>metagenomes</taxon>
        <taxon>ecological metagenomes</taxon>
    </lineage>
</organism>
<dbReference type="EMBL" id="LAZR01063268">
    <property type="protein sequence ID" value="KKK59832.1"/>
    <property type="molecule type" value="Genomic_DNA"/>
</dbReference>